<dbReference type="EMBL" id="QPJK01000002">
    <property type="protein sequence ID" value="RCW74048.1"/>
    <property type="molecule type" value="Genomic_DNA"/>
</dbReference>
<dbReference type="OrthoDB" id="4549026at2"/>
<evidence type="ECO:0000313" key="2">
    <source>
        <dbReference type="EMBL" id="RCW74048.1"/>
    </source>
</evidence>
<dbReference type="PROSITE" id="PS50995">
    <property type="entry name" value="HTH_MARR_2"/>
    <property type="match status" value="1"/>
</dbReference>
<dbReference type="Gene3D" id="1.10.10.10">
    <property type="entry name" value="Winged helix-like DNA-binding domain superfamily/Winged helix DNA-binding domain"/>
    <property type="match status" value="1"/>
</dbReference>
<evidence type="ECO:0000313" key="3">
    <source>
        <dbReference type="Proteomes" id="UP000252884"/>
    </source>
</evidence>
<proteinExistence type="predicted"/>
<evidence type="ECO:0000259" key="1">
    <source>
        <dbReference type="PROSITE" id="PS50995"/>
    </source>
</evidence>
<accession>A0A368Y407</accession>
<dbReference type="InterPro" id="IPR000835">
    <property type="entry name" value="HTH_MarR-typ"/>
</dbReference>
<dbReference type="InterPro" id="IPR039422">
    <property type="entry name" value="MarR/SlyA-like"/>
</dbReference>
<feature type="domain" description="HTH marR-type" evidence="1">
    <location>
        <begin position="33"/>
        <end position="162"/>
    </location>
</feature>
<reference evidence="2 3" key="1">
    <citation type="submission" date="2018-07" db="EMBL/GenBank/DDBJ databases">
        <title>Genomic Encyclopedia of Type Strains, Phase IV (KMG-IV): sequencing the most valuable type-strain genomes for metagenomic binning, comparative biology and taxonomic classification.</title>
        <authorList>
            <person name="Goeker M."/>
        </authorList>
    </citation>
    <scope>NUCLEOTIDE SEQUENCE [LARGE SCALE GENOMIC DNA]</scope>
    <source>
        <strain evidence="2 3">DSM 21634</strain>
    </source>
</reference>
<dbReference type="Proteomes" id="UP000252884">
    <property type="component" value="Unassembled WGS sequence"/>
</dbReference>
<dbReference type="GO" id="GO:0006950">
    <property type="term" value="P:response to stress"/>
    <property type="evidence" value="ECO:0007669"/>
    <property type="project" value="TreeGrafter"/>
</dbReference>
<dbReference type="PANTHER" id="PTHR33164">
    <property type="entry name" value="TRANSCRIPTIONAL REGULATOR, MARR FAMILY"/>
    <property type="match status" value="1"/>
</dbReference>
<dbReference type="GO" id="GO:0003700">
    <property type="term" value="F:DNA-binding transcription factor activity"/>
    <property type="evidence" value="ECO:0007669"/>
    <property type="project" value="InterPro"/>
</dbReference>
<name>A0A368Y407_9BURK</name>
<dbReference type="InterPro" id="IPR036390">
    <property type="entry name" value="WH_DNA-bd_sf"/>
</dbReference>
<organism evidence="2 3">
    <name type="scientific">Pseudorhodoferax soli</name>
    <dbReference type="NCBI Taxonomy" id="545864"/>
    <lineage>
        <taxon>Bacteria</taxon>
        <taxon>Pseudomonadati</taxon>
        <taxon>Pseudomonadota</taxon>
        <taxon>Betaproteobacteria</taxon>
        <taxon>Burkholderiales</taxon>
        <taxon>Comamonadaceae</taxon>
    </lineage>
</organism>
<dbReference type="SUPFAM" id="SSF46785">
    <property type="entry name" value="Winged helix' DNA-binding domain"/>
    <property type="match status" value="1"/>
</dbReference>
<dbReference type="InterPro" id="IPR036388">
    <property type="entry name" value="WH-like_DNA-bd_sf"/>
</dbReference>
<dbReference type="Pfam" id="PF12802">
    <property type="entry name" value="MarR_2"/>
    <property type="match status" value="1"/>
</dbReference>
<dbReference type="AlphaFoldDB" id="A0A368Y407"/>
<dbReference type="PANTHER" id="PTHR33164:SF95">
    <property type="entry name" value="TRANSCRIPTIONAL REGULATOR"/>
    <property type="match status" value="1"/>
</dbReference>
<gene>
    <name evidence="2" type="ORF">DES41_102368</name>
</gene>
<dbReference type="PRINTS" id="PR00598">
    <property type="entry name" value="HTHMARR"/>
</dbReference>
<comment type="caution">
    <text evidence="2">The sequence shown here is derived from an EMBL/GenBank/DDBJ whole genome shotgun (WGS) entry which is preliminary data.</text>
</comment>
<sequence>MATEGKEPKPQRSQKRPSGAHFDPIQQVLWARPGFLVRRLNQIHYALFAEECKTYSMTPVQFGVLTALSLNPWLDQTAIGSELGLDRTTTADVLKRLEEKKLIERRINPADRRSRQSMITEEGYHAMKSLHESMMAAQQRLMAPLSARNQEIFLKLLSTLVDGNNEYSRAPTRAAL</sequence>
<dbReference type="RefSeq" id="WP_114467191.1">
    <property type="nucleotide sequence ID" value="NZ_QPJK01000002.1"/>
</dbReference>
<keyword evidence="3" id="KW-1185">Reference proteome</keyword>
<dbReference type="SMART" id="SM00347">
    <property type="entry name" value="HTH_MARR"/>
    <property type="match status" value="1"/>
</dbReference>
<protein>
    <submittedName>
        <fullName evidence="2">MarR family transcriptional regulator</fullName>
    </submittedName>
</protein>